<dbReference type="InterPro" id="IPR023031">
    <property type="entry name" value="OPRT"/>
</dbReference>
<comment type="cofactor">
    <cofactor evidence="6">
        <name>Mg(2+)</name>
        <dbReference type="ChEBI" id="CHEBI:18420"/>
    </cofactor>
</comment>
<evidence type="ECO:0000256" key="1">
    <source>
        <dbReference type="ARBA" id="ARBA00004889"/>
    </source>
</evidence>
<dbReference type="EC" id="2.4.2.10" evidence="2 6"/>
<comment type="subunit">
    <text evidence="6">Homodimer.</text>
</comment>
<evidence type="ECO:0000256" key="6">
    <source>
        <dbReference type="HAMAP-Rule" id="MF_01208"/>
    </source>
</evidence>
<comment type="function">
    <text evidence="6">Catalyzes the transfer of a ribosyl phosphate group from 5-phosphoribose 1-diphosphate to orotate, leading to the formation of orotidine monophosphate (OMP).</text>
</comment>
<sequence length="150" mass="15920">MHALLELVEPLGPLGGVVGVATAGIPWAAWIGEALDLPVGYVRAQPKSHGLGKQVEGLKLPAQDLLVVEDLLSTGGSVERAIAALEAAGGSPKAVAVLWSYELPEAKALPYPVQALLTFSEALGYWEEAGFLSRREADRLRVWHTYGTLP</sequence>
<comment type="catalytic activity">
    <reaction evidence="6">
        <text>orotidine 5'-phosphate + diphosphate = orotate + 5-phospho-alpha-D-ribose 1-diphosphate</text>
        <dbReference type="Rhea" id="RHEA:10380"/>
        <dbReference type="ChEBI" id="CHEBI:30839"/>
        <dbReference type="ChEBI" id="CHEBI:33019"/>
        <dbReference type="ChEBI" id="CHEBI:57538"/>
        <dbReference type="ChEBI" id="CHEBI:58017"/>
        <dbReference type="EC" id="2.4.2.10"/>
    </reaction>
</comment>
<organism evidence="8">
    <name type="scientific">uncultured Bacteroidota bacterium</name>
    <dbReference type="NCBI Taxonomy" id="152509"/>
    <lineage>
        <taxon>Bacteria</taxon>
        <taxon>Pseudomonadati</taxon>
        <taxon>Bacteroidota</taxon>
        <taxon>environmental samples</taxon>
    </lineage>
</organism>
<keyword evidence="6" id="KW-0460">Magnesium</keyword>
<dbReference type="GO" id="GO:0019856">
    <property type="term" value="P:pyrimidine nucleobase biosynthetic process"/>
    <property type="evidence" value="ECO:0007669"/>
    <property type="project" value="TreeGrafter"/>
</dbReference>
<comment type="pathway">
    <text evidence="1 6">Pyrimidine metabolism; UMP biosynthesis via de novo pathway; UMP from orotate: step 1/2.</text>
</comment>
<feature type="domain" description="Phosphoribosyltransferase" evidence="7">
    <location>
        <begin position="17"/>
        <end position="99"/>
    </location>
</feature>
<evidence type="ECO:0000256" key="2">
    <source>
        <dbReference type="ARBA" id="ARBA00011971"/>
    </source>
</evidence>
<dbReference type="InterPro" id="IPR029057">
    <property type="entry name" value="PRTase-like"/>
</dbReference>
<reference evidence="8" key="1">
    <citation type="journal article" date="2005" name="Environ. Microbiol.">
        <title>Genetic and functional properties of uncultivated thermophilic crenarchaeotes from a subsurface gold mine as revealed by analysis of genome fragments.</title>
        <authorList>
            <person name="Nunoura T."/>
            <person name="Hirayama H."/>
            <person name="Takami H."/>
            <person name="Oida H."/>
            <person name="Nishi S."/>
            <person name="Shimamura S."/>
            <person name="Suzuki Y."/>
            <person name="Inagaki F."/>
            <person name="Takai K."/>
            <person name="Nealson K.H."/>
            <person name="Horikoshi K."/>
        </authorList>
    </citation>
    <scope>NUCLEOTIDE SEQUENCE</scope>
</reference>
<name>H5SMA5_9BACT</name>
<keyword evidence="5 6" id="KW-0665">Pyrimidine biosynthesis</keyword>
<feature type="binding site" evidence="6">
    <location>
        <position position="43"/>
    </location>
    <ligand>
        <name>5-phospho-alpha-D-ribose 1-diphosphate</name>
        <dbReference type="ChEBI" id="CHEBI:58017"/>
        <note>ligand shared between dimeric partners</note>
    </ligand>
</feature>
<dbReference type="GO" id="GO:0004588">
    <property type="term" value="F:orotate phosphoribosyltransferase activity"/>
    <property type="evidence" value="ECO:0007669"/>
    <property type="project" value="UniProtKB-UniRule"/>
</dbReference>
<dbReference type="PANTHER" id="PTHR19278:SF9">
    <property type="entry name" value="URIDINE 5'-MONOPHOSPHATE SYNTHASE"/>
    <property type="match status" value="1"/>
</dbReference>
<feature type="binding site" evidence="6">
    <location>
        <position position="73"/>
    </location>
    <ligand>
        <name>orotate</name>
        <dbReference type="ChEBI" id="CHEBI:30839"/>
    </ligand>
</feature>
<keyword evidence="3 6" id="KW-0328">Glycosyltransferase</keyword>
<evidence type="ECO:0000256" key="5">
    <source>
        <dbReference type="ARBA" id="ARBA00022975"/>
    </source>
</evidence>
<evidence type="ECO:0000313" key="8">
    <source>
        <dbReference type="EMBL" id="BAL57291.1"/>
    </source>
</evidence>
<gene>
    <name evidence="6" type="primary">pyrE</name>
    <name evidence="8" type="ORF">HGMM_F50B04C17</name>
</gene>
<dbReference type="Gene3D" id="3.40.50.2020">
    <property type="match status" value="1"/>
</dbReference>
<feature type="binding site" evidence="6">
    <location>
        <position position="47"/>
    </location>
    <ligand>
        <name>5-phospho-alpha-D-ribose 1-diphosphate</name>
        <dbReference type="ChEBI" id="CHEBI:58017"/>
        <note>ligand shared between dimeric partners</note>
    </ligand>
</feature>
<dbReference type="AlphaFoldDB" id="H5SMA5"/>
<dbReference type="InterPro" id="IPR000836">
    <property type="entry name" value="PRTase_dom"/>
</dbReference>
<dbReference type="GO" id="GO:0000287">
    <property type="term" value="F:magnesium ion binding"/>
    <property type="evidence" value="ECO:0007669"/>
    <property type="project" value="UniProtKB-UniRule"/>
</dbReference>
<accession>H5SMA5</accession>
<comment type="similarity">
    <text evidence="6">Belongs to the purine/pyrimidine phosphoribosyltransferase family. PyrE subfamily.</text>
</comment>
<feature type="binding site" evidence="6">
    <location>
        <position position="49"/>
    </location>
    <ligand>
        <name>5-phospho-alpha-D-ribose 1-diphosphate</name>
        <dbReference type="ChEBI" id="CHEBI:58017"/>
        <note>ligand shared between dimeric partners</note>
    </ligand>
</feature>
<dbReference type="UniPathway" id="UPA00070">
    <property type="reaction ID" value="UER00119"/>
</dbReference>
<dbReference type="SUPFAM" id="SSF53271">
    <property type="entry name" value="PRTase-like"/>
    <property type="match status" value="1"/>
</dbReference>
<evidence type="ECO:0000259" key="7">
    <source>
        <dbReference type="Pfam" id="PF00156"/>
    </source>
</evidence>
<keyword evidence="4 6" id="KW-0808">Transferase</keyword>
<evidence type="ECO:0000256" key="3">
    <source>
        <dbReference type="ARBA" id="ARBA00022676"/>
    </source>
</evidence>
<dbReference type="PANTHER" id="PTHR19278">
    <property type="entry name" value="OROTATE PHOSPHORIBOSYLTRANSFERASE"/>
    <property type="match status" value="1"/>
</dbReference>
<comment type="caution">
    <text evidence="6">Lacks conserved residue(s) required for the propagation of feature annotation.</text>
</comment>
<feature type="binding site" description="in other chain" evidence="6">
    <location>
        <begin position="69"/>
        <end position="77"/>
    </location>
    <ligand>
        <name>5-phospho-alpha-D-ribose 1-diphosphate</name>
        <dbReference type="ChEBI" id="CHEBI:58017"/>
        <note>ligand shared between dimeric partners</note>
    </ligand>
</feature>
<evidence type="ECO:0000256" key="4">
    <source>
        <dbReference type="ARBA" id="ARBA00022679"/>
    </source>
</evidence>
<dbReference type="GO" id="GO:0044205">
    <property type="term" value="P:'de novo' UMP biosynthetic process"/>
    <property type="evidence" value="ECO:0007669"/>
    <property type="project" value="UniProtKB-UniRule"/>
</dbReference>
<protein>
    <recommendedName>
        <fullName evidence="2 6">Orotate phosphoribosyltransferase</fullName>
        <shortName evidence="6">OPRT</shortName>
        <shortName evidence="6">OPRTase</shortName>
        <ecNumber evidence="2 6">2.4.2.10</ecNumber>
    </recommendedName>
</protein>
<dbReference type="EMBL" id="AP011772">
    <property type="protein sequence ID" value="BAL57291.1"/>
    <property type="molecule type" value="Genomic_DNA"/>
</dbReference>
<dbReference type="Pfam" id="PF00156">
    <property type="entry name" value="Pribosyltran"/>
    <property type="match status" value="1"/>
</dbReference>
<dbReference type="CDD" id="cd06223">
    <property type="entry name" value="PRTases_typeI"/>
    <property type="match status" value="1"/>
</dbReference>
<dbReference type="HAMAP" id="MF_01208">
    <property type="entry name" value="PyrE"/>
    <property type="match status" value="1"/>
</dbReference>
<reference evidence="8" key="2">
    <citation type="journal article" date="2012" name="PLoS ONE">
        <title>A Deeply Branching Thermophilic Bacterium with an Ancient Acetyl-CoA Pathway Dominates a Subsurface Ecosystem.</title>
        <authorList>
            <person name="Takami H."/>
            <person name="Noguchi H."/>
            <person name="Takaki Y."/>
            <person name="Uchiyama I."/>
            <person name="Toyoda A."/>
            <person name="Nishi S."/>
            <person name="Chee G.-J."/>
            <person name="Arai W."/>
            <person name="Nunoura T."/>
            <person name="Itoh T."/>
            <person name="Hattori M."/>
            <person name="Takai K."/>
        </authorList>
    </citation>
    <scope>NUCLEOTIDE SEQUENCE</scope>
</reference>
<proteinExistence type="inferred from homology"/>